<dbReference type="MEROPS" id="S08.126"/>
<dbReference type="Gene3D" id="2.60.40.1930">
    <property type="match status" value="1"/>
</dbReference>
<dbReference type="PANTHER" id="PTHR43806">
    <property type="entry name" value="PEPTIDASE S8"/>
    <property type="match status" value="1"/>
</dbReference>
<dbReference type="PROSITE" id="PS00136">
    <property type="entry name" value="SUBTILASE_ASP"/>
    <property type="match status" value="1"/>
</dbReference>
<evidence type="ECO:0000313" key="13">
    <source>
        <dbReference type="Proteomes" id="UP000030408"/>
    </source>
</evidence>
<dbReference type="PRINTS" id="PR00723">
    <property type="entry name" value="SUBTILISIN"/>
</dbReference>
<evidence type="ECO:0000256" key="7">
    <source>
        <dbReference type="PROSITE-ProRule" id="PRU01240"/>
    </source>
</evidence>
<evidence type="ECO:0000256" key="1">
    <source>
        <dbReference type="ARBA" id="ARBA00011073"/>
    </source>
</evidence>
<dbReference type="Proteomes" id="UP000030408">
    <property type="component" value="Unassembled WGS sequence"/>
</dbReference>
<comment type="similarity">
    <text evidence="1 7 8">Belongs to the peptidase S8 family.</text>
</comment>
<dbReference type="GO" id="GO:0004252">
    <property type="term" value="F:serine-type endopeptidase activity"/>
    <property type="evidence" value="ECO:0007669"/>
    <property type="project" value="UniProtKB-UniRule"/>
</dbReference>
<dbReference type="eggNOG" id="COG1404">
    <property type="taxonomic scope" value="Bacteria"/>
</dbReference>
<gene>
    <name evidence="12" type="ORF">CD33_12035</name>
</gene>
<dbReference type="GO" id="GO:0006508">
    <property type="term" value="P:proteolysis"/>
    <property type="evidence" value="ECO:0007669"/>
    <property type="project" value="UniProtKB-KW"/>
</dbReference>
<dbReference type="InterPro" id="IPR036852">
    <property type="entry name" value="Peptidase_S8/S53_dom_sf"/>
</dbReference>
<dbReference type="InterPro" id="IPR000209">
    <property type="entry name" value="Peptidase_S8/S53_dom"/>
</dbReference>
<dbReference type="Pfam" id="PF00082">
    <property type="entry name" value="Peptidase_S8"/>
    <property type="match status" value="1"/>
</dbReference>
<keyword evidence="5 7" id="KW-0720">Serine protease</keyword>
<feature type="signal peptide" evidence="9">
    <location>
        <begin position="1"/>
        <end position="25"/>
    </location>
</feature>
<evidence type="ECO:0000256" key="5">
    <source>
        <dbReference type="ARBA" id="ARBA00022825"/>
    </source>
</evidence>
<dbReference type="InterPro" id="IPR023828">
    <property type="entry name" value="Peptidase_S8_Ser-AS"/>
</dbReference>
<dbReference type="PANTHER" id="PTHR43806:SF11">
    <property type="entry name" value="CEREVISIN-RELATED"/>
    <property type="match status" value="1"/>
</dbReference>
<evidence type="ECO:0000256" key="8">
    <source>
        <dbReference type="RuleBase" id="RU003355"/>
    </source>
</evidence>
<dbReference type="InterPro" id="IPR023827">
    <property type="entry name" value="Peptidase_S8_Asp-AS"/>
</dbReference>
<feature type="domain" description="Macroglobulin" evidence="11">
    <location>
        <begin position="391"/>
        <end position="483"/>
    </location>
</feature>
<sequence>MRKRITLLLVFILSFSLLTPTESDANVLEKGNANNNKERVIVLFKEKADKQLISNAKGQIHREYKAVPALAITVPPTAIKGLQKNPNVIAVEKDVTVKISSQTQDWGIQRINAPKTWSGGITGKGIKVAVVDTGIAAHDDLSIAGGVSFTSYTPSYQDDNGHGTHAAGIIGAKNNTIGTVGVAPDASLYAVKALDANGSGYLSDIIAGIDWSINNKMNIINLSLGTPTGSLTLKETVDRAYNQGILVVAAAGNSGTVDGAGDTVNYPAYYDSTIAVAATNNLDSRASFSSTGNAVDVAAPGERILSTYIGNQYVYMSGTSMAAPYVSGNLALLKQANPTLAAAELRSKLEKGTLDIGIVGKDAYFGFGLIQAPIVSTNNTTPVSLKINTTLTTNKTSYLAGETVSIYTKAVDANGSALSNATVTLMITSPTGGTTSVKAQTDSNGMITCNMSTTRYTTKGTYKVKAETTKLNYTSSSATTSFQIR</sequence>
<dbReference type="PROSITE" id="PS00138">
    <property type="entry name" value="SUBTILASE_SER"/>
    <property type="match status" value="1"/>
</dbReference>
<dbReference type="InterPro" id="IPR050131">
    <property type="entry name" value="Peptidase_S8_subtilisin-like"/>
</dbReference>
<evidence type="ECO:0000256" key="9">
    <source>
        <dbReference type="SAM" id="SignalP"/>
    </source>
</evidence>
<dbReference type="Gene3D" id="3.30.70.80">
    <property type="entry name" value="Peptidase S8 propeptide/proteinase inhibitor I9"/>
    <property type="match status" value="1"/>
</dbReference>
<evidence type="ECO:0000256" key="6">
    <source>
        <dbReference type="PIRSR" id="PIRSR615500-1"/>
    </source>
</evidence>
<dbReference type="InterPro" id="IPR037045">
    <property type="entry name" value="S8pro/Inhibitor_I9_sf"/>
</dbReference>
<dbReference type="InterPro" id="IPR002890">
    <property type="entry name" value="MG2"/>
</dbReference>
<dbReference type="CDD" id="cd07477">
    <property type="entry name" value="Peptidases_S8_Subtilisin_subset"/>
    <property type="match status" value="1"/>
</dbReference>
<keyword evidence="3" id="KW-0479">Metal-binding</keyword>
<evidence type="ECO:0000256" key="3">
    <source>
        <dbReference type="ARBA" id="ARBA00022723"/>
    </source>
</evidence>
<evidence type="ECO:0000313" key="12">
    <source>
        <dbReference type="EMBL" id="KGR75440.1"/>
    </source>
</evidence>
<dbReference type="InterPro" id="IPR008964">
    <property type="entry name" value="Invasin/intimin_cell_adhesion"/>
</dbReference>
<dbReference type="GO" id="GO:0046872">
    <property type="term" value="F:metal ion binding"/>
    <property type="evidence" value="ECO:0007669"/>
    <property type="project" value="UniProtKB-KW"/>
</dbReference>
<dbReference type="PROSITE" id="PS51892">
    <property type="entry name" value="SUBTILASE"/>
    <property type="match status" value="1"/>
</dbReference>
<feature type="active site" description="Charge relay system" evidence="6 7">
    <location>
        <position position="320"/>
    </location>
</feature>
<dbReference type="InterPro" id="IPR015500">
    <property type="entry name" value="Peptidase_S8_subtilisin-rel"/>
</dbReference>
<keyword evidence="4 7" id="KW-0378">Hydrolase</keyword>
<keyword evidence="2 7" id="KW-0645">Protease</keyword>
<dbReference type="SUPFAM" id="SSF52743">
    <property type="entry name" value="Subtilisin-like"/>
    <property type="match status" value="1"/>
</dbReference>
<dbReference type="SUPFAM" id="SSF49373">
    <property type="entry name" value="Invasin/intimin cell-adhesion fragments"/>
    <property type="match status" value="1"/>
</dbReference>
<dbReference type="Gene3D" id="3.40.50.200">
    <property type="entry name" value="Peptidase S8/S53 domain"/>
    <property type="match status" value="1"/>
</dbReference>
<feature type="chain" id="PRO_5002001800" evidence="9">
    <location>
        <begin position="26"/>
        <end position="485"/>
    </location>
</feature>
<evidence type="ECO:0000256" key="2">
    <source>
        <dbReference type="ARBA" id="ARBA00022670"/>
    </source>
</evidence>
<protein>
    <submittedName>
        <fullName evidence="12">Peptidase S8/S53 subtilisin kexin sedolisin</fullName>
    </submittedName>
</protein>
<name>A0A0A3HW54_9BACL</name>
<feature type="domain" description="Peptidase S8/S53" evidence="10">
    <location>
        <begin position="123"/>
        <end position="368"/>
    </location>
</feature>
<evidence type="ECO:0000259" key="10">
    <source>
        <dbReference type="Pfam" id="PF00082"/>
    </source>
</evidence>
<dbReference type="EMBL" id="JPVO01000051">
    <property type="protein sequence ID" value="KGR75440.1"/>
    <property type="molecule type" value="Genomic_DNA"/>
</dbReference>
<dbReference type="InterPro" id="IPR034202">
    <property type="entry name" value="Subtilisin_Carlsberg-like"/>
</dbReference>
<feature type="active site" description="Charge relay system" evidence="6 7">
    <location>
        <position position="132"/>
    </location>
</feature>
<dbReference type="AlphaFoldDB" id="A0A0A3HW54"/>
<proteinExistence type="inferred from homology"/>
<feature type="active site" description="Charge relay system" evidence="6 7">
    <location>
        <position position="162"/>
    </location>
</feature>
<dbReference type="GO" id="GO:0004866">
    <property type="term" value="F:endopeptidase inhibitor activity"/>
    <property type="evidence" value="ECO:0007669"/>
    <property type="project" value="InterPro"/>
</dbReference>
<dbReference type="RefSeq" id="WP_036200950.1">
    <property type="nucleotide sequence ID" value="NZ_AVCY01000005.1"/>
</dbReference>
<dbReference type="SUPFAM" id="SSF54897">
    <property type="entry name" value="Protease propeptides/inhibitors"/>
    <property type="match status" value="1"/>
</dbReference>
<reference evidence="12 13" key="1">
    <citation type="submission" date="2014-02" db="EMBL/GenBank/DDBJ databases">
        <title>Draft genome sequence of Lysinibacillus sinduriensis JCM 15800.</title>
        <authorList>
            <person name="Zhang F."/>
            <person name="Wang G."/>
            <person name="Zhang L."/>
        </authorList>
    </citation>
    <scope>NUCLEOTIDE SEQUENCE [LARGE SCALE GENOMIC DNA]</scope>
    <source>
        <strain evidence="12 13">JCM 15800</strain>
    </source>
</reference>
<keyword evidence="13" id="KW-1185">Reference proteome</keyword>
<organism evidence="12 13">
    <name type="scientific">Ureibacillus sinduriensis BLB-1 = JCM 15800</name>
    <dbReference type="NCBI Taxonomy" id="1384057"/>
    <lineage>
        <taxon>Bacteria</taxon>
        <taxon>Bacillati</taxon>
        <taxon>Bacillota</taxon>
        <taxon>Bacilli</taxon>
        <taxon>Bacillales</taxon>
        <taxon>Caryophanaceae</taxon>
        <taxon>Ureibacillus</taxon>
    </lineage>
</organism>
<accession>A0A0A3HW54</accession>
<keyword evidence="9" id="KW-0732">Signal</keyword>
<dbReference type="Pfam" id="PF01835">
    <property type="entry name" value="MG2"/>
    <property type="match status" value="1"/>
</dbReference>
<comment type="caution">
    <text evidence="12">The sequence shown here is derived from an EMBL/GenBank/DDBJ whole genome shotgun (WGS) entry which is preliminary data.</text>
</comment>
<evidence type="ECO:0000256" key="4">
    <source>
        <dbReference type="ARBA" id="ARBA00022801"/>
    </source>
</evidence>
<evidence type="ECO:0000259" key="11">
    <source>
        <dbReference type="Pfam" id="PF01835"/>
    </source>
</evidence>
<dbReference type="STRING" id="1384057.CD33_12035"/>